<evidence type="ECO:0000259" key="2">
    <source>
        <dbReference type="Pfam" id="PF00394"/>
    </source>
</evidence>
<dbReference type="GO" id="GO:0016491">
    <property type="term" value="F:oxidoreductase activity"/>
    <property type="evidence" value="ECO:0007669"/>
    <property type="project" value="InterPro"/>
</dbReference>
<dbReference type="AlphaFoldDB" id="A0A6L9SG35"/>
<dbReference type="PANTHER" id="PTHR11709">
    <property type="entry name" value="MULTI-COPPER OXIDASE"/>
    <property type="match status" value="1"/>
</dbReference>
<feature type="region of interest" description="Disordered" evidence="1">
    <location>
        <begin position="168"/>
        <end position="194"/>
    </location>
</feature>
<dbReference type="GO" id="GO:0005507">
    <property type="term" value="F:copper ion binding"/>
    <property type="evidence" value="ECO:0007669"/>
    <property type="project" value="InterPro"/>
</dbReference>
<evidence type="ECO:0000313" key="4">
    <source>
        <dbReference type="EMBL" id="NEE03614.1"/>
    </source>
</evidence>
<evidence type="ECO:0000313" key="5">
    <source>
        <dbReference type="Proteomes" id="UP000475214"/>
    </source>
</evidence>
<feature type="region of interest" description="Disordered" evidence="1">
    <location>
        <begin position="25"/>
        <end position="48"/>
    </location>
</feature>
<name>A0A6L9SG35_9ACTN</name>
<protein>
    <submittedName>
        <fullName evidence="4">Multicopper oxidase domain-containing protein</fullName>
    </submittedName>
</protein>
<feature type="domain" description="Plastocyanin-like" evidence="3">
    <location>
        <begin position="410"/>
        <end position="506"/>
    </location>
</feature>
<evidence type="ECO:0000256" key="1">
    <source>
        <dbReference type="SAM" id="MobiDB-lite"/>
    </source>
</evidence>
<dbReference type="Proteomes" id="UP000475214">
    <property type="component" value="Unassembled WGS sequence"/>
</dbReference>
<dbReference type="InterPro" id="IPR008972">
    <property type="entry name" value="Cupredoxin"/>
</dbReference>
<proteinExistence type="predicted"/>
<dbReference type="SUPFAM" id="SSF49503">
    <property type="entry name" value="Cupredoxins"/>
    <property type="match status" value="3"/>
</dbReference>
<dbReference type="InterPro" id="IPR045087">
    <property type="entry name" value="Cu-oxidase_fam"/>
</dbReference>
<dbReference type="Pfam" id="PF00394">
    <property type="entry name" value="Cu-oxidase"/>
    <property type="match status" value="1"/>
</dbReference>
<sequence>MARYPTCNQIVTSYAEWRRERSFGMSKTGRRTGTIKRHAPLPGNSTPVARNGMADVSNGDFLAPVADSVSLPQPREPRSTAEPMHTLPEVRSYDGVLEHTLRVSHQTLHVGDHSLRTYAYNGTVPGEVLRLQPGDRLKLRLDNATGPTGTAGSARSGELLTPVTTSAGLRMRGSKGTGSRRGNDVPAHLAPGDSQRYEYEVPADHPAGLHWYRIGIYDEATRTTLPGPAVPMIITGDIDRAAQIRSIRERTMVLTALPVRGSDTAPDLSVNGRLHPEIDIRPGEIQRWRVLNADPDESVWLHVDGHTLYQVGQDGIPFSDPHPARSIMLAPGNRAELLVRANRAGHYRIYSGHIAGTGSPAHASTEVATLAVDGRPMFNRMPRELIEAPEFPTHPVVQHRKVHLGVAAAETHDGLTVTAGTVEEWTLINDDAQERSVHLHGNPFQVLDMQGAGPGDPCRQTDPSVWRDTHRLPPNGQMTVRTYIRPDTTGSTVYRCRVAASDHRGLTDTLSVTPAH</sequence>
<organism evidence="4 5">
    <name type="scientific">Phytoactinopolyspora halotolerans</name>
    <dbReference type="NCBI Taxonomy" id="1981512"/>
    <lineage>
        <taxon>Bacteria</taxon>
        <taxon>Bacillati</taxon>
        <taxon>Actinomycetota</taxon>
        <taxon>Actinomycetes</taxon>
        <taxon>Jiangellales</taxon>
        <taxon>Jiangellaceae</taxon>
        <taxon>Phytoactinopolyspora</taxon>
    </lineage>
</organism>
<reference evidence="4 5" key="1">
    <citation type="submission" date="2020-02" db="EMBL/GenBank/DDBJ databases">
        <authorList>
            <person name="Li X.-J."/>
            <person name="Han X.-M."/>
        </authorList>
    </citation>
    <scope>NUCLEOTIDE SEQUENCE [LARGE SCALE GENOMIC DNA]</scope>
    <source>
        <strain evidence="4 5">CCTCC AB 2017055</strain>
    </source>
</reference>
<dbReference type="RefSeq" id="WP_163743435.1">
    <property type="nucleotide sequence ID" value="NZ_JAAGOA010000024.1"/>
</dbReference>
<dbReference type="Gene3D" id="2.60.40.420">
    <property type="entry name" value="Cupredoxins - blue copper proteins"/>
    <property type="match status" value="3"/>
</dbReference>
<dbReference type="InterPro" id="IPR011706">
    <property type="entry name" value="Cu-oxidase_C"/>
</dbReference>
<accession>A0A6L9SG35</accession>
<feature type="domain" description="Plastocyanin-like" evidence="2">
    <location>
        <begin position="271"/>
        <end position="372"/>
    </location>
</feature>
<feature type="compositionally biased region" description="Basic residues" evidence="1">
    <location>
        <begin position="28"/>
        <end position="39"/>
    </location>
</feature>
<gene>
    <name evidence="4" type="ORF">G1H10_25945</name>
</gene>
<keyword evidence="5" id="KW-1185">Reference proteome</keyword>
<evidence type="ECO:0000259" key="3">
    <source>
        <dbReference type="Pfam" id="PF07731"/>
    </source>
</evidence>
<comment type="caution">
    <text evidence="4">The sequence shown here is derived from an EMBL/GenBank/DDBJ whole genome shotgun (WGS) entry which is preliminary data.</text>
</comment>
<dbReference type="PANTHER" id="PTHR11709:SF2">
    <property type="entry name" value="MULTICOPPER OXIDASE LPR1"/>
    <property type="match status" value="1"/>
</dbReference>
<dbReference type="EMBL" id="JAAGOA010000024">
    <property type="protein sequence ID" value="NEE03614.1"/>
    <property type="molecule type" value="Genomic_DNA"/>
</dbReference>
<dbReference type="InterPro" id="IPR001117">
    <property type="entry name" value="Cu-oxidase_2nd"/>
</dbReference>
<dbReference type="Pfam" id="PF07731">
    <property type="entry name" value="Cu-oxidase_2"/>
    <property type="match status" value="1"/>
</dbReference>